<dbReference type="Proteomes" id="UP001305779">
    <property type="component" value="Unassembled WGS sequence"/>
</dbReference>
<feature type="compositionally biased region" description="Basic and acidic residues" evidence="1">
    <location>
        <begin position="8"/>
        <end position="21"/>
    </location>
</feature>
<feature type="compositionally biased region" description="Low complexity" evidence="1">
    <location>
        <begin position="238"/>
        <end position="251"/>
    </location>
</feature>
<name>A0ABR0DZI8_ZASCE</name>
<sequence length="270" mass="30041">MMGSESVSIKRETEDDVDIPKKNQLCFREPDLEKMQIASPSVKREFKTEVDSPETKHLHLEAFPPNPGPEVSQTAPPSLKREADTELSSSKTKQPCLEAQSQKPPPSRKPAPSSEPEPSSQLPPSRPKRPLPTQECNVCNEDAATNQFKKFKTCAKKDCNKTCTFCWTKHIKTHGIEFPLQPIKCFGCEEPLEKEMVVKLLNGNERDVAQSMMGRRGSPAVLCVRLRTARSAMPLNIKARPARSSKPASSPNMAKKRKRQQPLSGPATLT</sequence>
<keyword evidence="3" id="KW-1185">Reference proteome</keyword>
<proteinExistence type="predicted"/>
<gene>
    <name evidence="2" type="ORF">PRZ48_013911</name>
</gene>
<feature type="region of interest" description="Disordered" evidence="1">
    <location>
        <begin position="234"/>
        <end position="270"/>
    </location>
</feature>
<evidence type="ECO:0000313" key="2">
    <source>
        <dbReference type="EMBL" id="KAK4494555.1"/>
    </source>
</evidence>
<feature type="region of interest" description="Disordered" evidence="1">
    <location>
        <begin position="1"/>
        <end position="132"/>
    </location>
</feature>
<accession>A0ABR0DZI8</accession>
<dbReference type="EMBL" id="JAXOVC010000013">
    <property type="protein sequence ID" value="KAK4494555.1"/>
    <property type="molecule type" value="Genomic_DNA"/>
</dbReference>
<evidence type="ECO:0000313" key="3">
    <source>
        <dbReference type="Proteomes" id="UP001305779"/>
    </source>
</evidence>
<evidence type="ECO:0000256" key="1">
    <source>
        <dbReference type="SAM" id="MobiDB-lite"/>
    </source>
</evidence>
<feature type="compositionally biased region" description="Pro residues" evidence="1">
    <location>
        <begin position="103"/>
        <end position="115"/>
    </location>
</feature>
<feature type="compositionally biased region" description="Basic and acidic residues" evidence="1">
    <location>
        <begin position="42"/>
        <end position="60"/>
    </location>
</feature>
<feature type="compositionally biased region" description="Polar residues" evidence="1">
    <location>
        <begin position="261"/>
        <end position="270"/>
    </location>
</feature>
<comment type="caution">
    <text evidence="2">The sequence shown here is derived from an EMBL/GenBank/DDBJ whole genome shotgun (WGS) entry which is preliminary data.</text>
</comment>
<organism evidence="2 3">
    <name type="scientific">Zasmidium cellare</name>
    <name type="common">Wine cellar mold</name>
    <name type="synonym">Racodium cellare</name>
    <dbReference type="NCBI Taxonomy" id="395010"/>
    <lineage>
        <taxon>Eukaryota</taxon>
        <taxon>Fungi</taxon>
        <taxon>Dikarya</taxon>
        <taxon>Ascomycota</taxon>
        <taxon>Pezizomycotina</taxon>
        <taxon>Dothideomycetes</taxon>
        <taxon>Dothideomycetidae</taxon>
        <taxon>Mycosphaerellales</taxon>
        <taxon>Mycosphaerellaceae</taxon>
        <taxon>Zasmidium</taxon>
    </lineage>
</organism>
<protein>
    <submittedName>
        <fullName evidence="2">Uncharacterized protein</fullName>
    </submittedName>
</protein>
<reference evidence="2 3" key="1">
    <citation type="journal article" date="2023" name="G3 (Bethesda)">
        <title>A chromosome-level genome assembly of Zasmidium syzygii isolated from banana leaves.</title>
        <authorList>
            <person name="van Westerhoven A.C."/>
            <person name="Mehrabi R."/>
            <person name="Talebi R."/>
            <person name="Steentjes M.B.F."/>
            <person name="Corcolon B."/>
            <person name="Chong P.A."/>
            <person name="Kema G.H.J."/>
            <person name="Seidl M.F."/>
        </authorList>
    </citation>
    <scope>NUCLEOTIDE SEQUENCE [LARGE SCALE GENOMIC DNA]</scope>
    <source>
        <strain evidence="2 3">P124</strain>
    </source>
</reference>